<dbReference type="PANTHER" id="PTHR32108:SF9">
    <property type="entry name" value="REVERSE TRANSCRIPTASE RNASE H-LIKE DOMAIN-CONTAINING PROTEIN"/>
    <property type="match status" value="1"/>
</dbReference>
<gene>
    <name evidence="2" type="ORF">CR513_09589</name>
</gene>
<evidence type="ECO:0000313" key="2">
    <source>
        <dbReference type="EMBL" id="RDY06425.1"/>
    </source>
</evidence>
<name>A0A371HUF4_MUCPR</name>
<dbReference type="Proteomes" id="UP000257109">
    <property type="component" value="Unassembled WGS sequence"/>
</dbReference>
<keyword evidence="3" id="KW-1185">Reference proteome</keyword>
<dbReference type="OrthoDB" id="1736143at2759"/>
<sequence length="367" mass="40752">MLDQLHKTPARISFLSLLINFEGHRELLLKVLNDDHVPQDITPEKFGGIINNITASCHLSFSEAELPTEGKSHKQPLYIAVKFGSYMIARVLIDNGSSLNVIPKATLDKLYLPSAMLKSSPMVVKAFDSSKQEVMGKITLPKRIGPTTFDITFQVKFIVDGQLISVMGEKDLIINTSLPNEYVKGGEEAFETSFQALKIVGMTSSKAEKGHRKLSKAAIMAKDWEENLGVAKKGKPGQKAQGKQEIRPNLYRYFINGGIISSKQVAMIEDQPSGPAEWIYPTIDSLALVLDVTGESSRHNEEEKSEEEALIELERLLEQEGPTLQFGTKELETINLGEGEETKDIRGREIDAPELEAEVGRTPKRIF</sequence>
<dbReference type="InterPro" id="IPR021109">
    <property type="entry name" value="Peptidase_aspartic_dom_sf"/>
</dbReference>
<dbReference type="Gene3D" id="2.40.70.10">
    <property type="entry name" value="Acid Proteases"/>
    <property type="match status" value="1"/>
</dbReference>
<evidence type="ECO:0000256" key="1">
    <source>
        <dbReference type="PROSITE-ProRule" id="PRU00023"/>
    </source>
</evidence>
<organism evidence="2 3">
    <name type="scientific">Mucuna pruriens</name>
    <name type="common">Velvet bean</name>
    <name type="synonym">Dolichos pruriens</name>
    <dbReference type="NCBI Taxonomy" id="157652"/>
    <lineage>
        <taxon>Eukaryota</taxon>
        <taxon>Viridiplantae</taxon>
        <taxon>Streptophyta</taxon>
        <taxon>Embryophyta</taxon>
        <taxon>Tracheophyta</taxon>
        <taxon>Spermatophyta</taxon>
        <taxon>Magnoliopsida</taxon>
        <taxon>eudicotyledons</taxon>
        <taxon>Gunneridae</taxon>
        <taxon>Pentapetalae</taxon>
        <taxon>rosids</taxon>
        <taxon>fabids</taxon>
        <taxon>Fabales</taxon>
        <taxon>Fabaceae</taxon>
        <taxon>Papilionoideae</taxon>
        <taxon>50 kb inversion clade</taxon>
        <taxon>NPAAA clade</taxon>
        <taxon>indigoferoid/millettioid clade</taxon>
        <taxon>Phaseoleae</taxon>
        <taxon>Mucuna</taxon>
    </lineage>
</organism>
<dbReference type="PROSITE" id="PS50297">
    <property type="entry name" value="ANK_REP_REGION"/>
    <property type="match status" value="1"/>
</dbReference>
<evidence type="ECO:0000313" key="3">
    <source>
        <dbReference type="Proteomes" id="UP000257109"/>
    </source>
</evidence>
<dbReference type="PROSITE" id="PS50088">
    <property type="entry name" value="ANK_REPEAT"/>
    <property type="match status" value="1"/>
</dbReference>
<dbReference type="EMBL" id="QJKJ01001689">
    <property type="protein sequence ID" value="RDY06425.1"/>
    <property type="molecule type" value="Genomic_DNA"/>
</dbReference>
<accession>A0A371HUF4</accession>
<dbReference type="InterPro" id="IPR002110">
    <property type="entry name" value="Ankyrin_rpt"/>
</dbReference>
<dbReference type="CDD" id="cd00303">
    <property type="entry name" value="retropepsin_like"/>
    <property type="match status" value="1"/>
</dbReference>
<feature type="repeat" description="ANK" evidence="1">
    <location>
        <begin position="72"/>
        <end position="104"/>
    </location>
</feature>
<keyword evidence="1" id="KW-0040">ANK repeat</keyword>
<proteinExistence type="predicted"/>
<feature type="non-terminal residue" evidence="2">
    <location>
        <position position="1"/>
    </location>
</feature>
<dbReference type="PANTHER" id="PTHR32108">
    <property type="entry name" value="DNA-DIRECTED RNA POLYMERASE SUBUNIT ALPHA"/>
    <property type="match status" value="1"/>
</dbReference>
<protein>
    <submittedName>
        <fullName evidence="2">Uncharacterized protein</fullName>
    </submittedName>
</protein>
<dbReference type="AlphaFoldDB" id="A0A371HUF4"/>
<reference evidence="2" key="1">
    <citation type="submission" date="2018-05" db="EMBL/GenBank/DDBJ databases">
        <title>Draft genome of Mucuna pruriens seed.</title>
        <authorList>
            <person name="Nnadi N.E."/>
            <person name="Vos R."/>
            <person name="Hasami M.H."/>
            <person name="Devisetty U.K."/>
            <person name="Aguiy J.C."/>
        </authorList>
    </citation>
    <scope>NUCLEOTIDE SEQUENCE [LARGE SCALE GENOMIC DNA]</scope>
    <source>
        <strain evidence="2">JCA_2017</strain>
    </source>
</reference>
<comment type="caution">
    <text evidence="2">The sequence shown here is derived from an EMBL/GenBank/DDBJ whole genome shotgun (WGS) entry which is preliminary data.</text>
</comment>